<evidence type="ECO:0000313" key="3">
    <source>
        <dbReference type="Proteomes" id="UP000190539"/>
    </source>
</evidence>
<feature type="region of interest" description="Disordered" evidence="1">
    <location>
        <begin position="40"/>
        <end position="68"/>
    </location>
</feature>
<evidence type="ECO:0000256" key="1">
    <source>
        <dbReference type="SAM" id="MobiDB-lite"/>
    </source>
</evidence>
<accession>A0A1V4A234</accession>
<feature type="compositionally biased region" description="Polar residues" evidence="1">
    <location>
        <begin position="56"/>
        <end position="68"/>
    </location>
</feature>
<organism evidence="2 3">
    <name type="scientific">Streptomyces tsukubensis</name>
    <dbReference type="NCBI Taxonomy" id="83656"/>
    <lineage>
        <taxon>Bacteria</taxon>
        <taxon>Bacillati</taxon>
        <taxon>Actinomycetota</taxon>
        <taxon>Actinomycetes</taxon>
        <taxon>Kitasatosporales</taxon>
        <taxon>Streptomycetaceae</taxon>
        <taxon>Streptomyces</taxon>
    </lineage>
</organism>
<name>A0A1V4A234_9ACTN</name>
<dbReference type="AlphaFoldDB" id="A0A1V4A234"/>
<dbReference type="Proteomes" id="UP000190539">
    <property type="component" value="Unassembled WGS sequence"/>
</dbReference>
<sequence length="68" mass="7160">MASGHDLNGVAGQPDLLRVTTGSELFQYSLYSLSRRRFAPHRAQSGPNGFPGVKSVSPTRSLTAAATA</sequence>
<reference evidence="2 3" key="1">
    <citation type="submission" date="2017-02" db="EMBL/GenBank/DDBJ databases">
        <title>Draft Genome Sequence of Streptomyces tsukubaensis F601, a Producer of the immunosuppressant tacrolimus FK506.</title>
        <authorList>
            <person name="Zong G."/>
            <person name="Zhong C."/>
            <person name="Fu J."/>
            <person name="Qin R."/>
            <person name="Cao G."/>
        </authorList>
    </citation>
    <scope>NUCLEOTIDE SEQUENCE [LARGE SCALE GENOMIC DNA]</scope>
    <source>
        <strain evidence="2 3">F601</strain>
    </source>
</reference>
<keyword evidence="3" id="KW-1185">Reference proteome</keyword>
<dbReference type="RefSeq" id="WP_077972326.1">
    <property type="nucleotide sequence ID" value="NZ_CP045178.1"/>
</dbReference>
<comment type="caution">
    <text evidence="2">The sequence shown here is derived from an EMBL/GenBank/DDBJ whole genome shotgun (WGS) entry which is preliminary data.</text>
</comment>
<dbReference type="OrthoDB" id="1007317at2"/>
<protein>
    <submittedName>
        <fullName evidence="2">Uncharacterized protein</fullName>
    </submittedName>
</protein>
<evidence type="ECO:0000313" key="2">
    <source>
        <dbReference type="EMBL" id="OON73457.1"/>
    </source>
</evidence>
<proteinExistence type="predicted"/>
<dbReference type="EMBL" id="MVFC01000031">
    <property type="protein sequence ID" value="OON73457.1"/>
    <property type="molecule type" value="Genomic_DNA"/>
</dbReference>
<gene>
    <name evidence="2" type="ORF">B1H18_27125</name>
</gene>